<comment type="caution">
    <text evidence="1">The sequence shown here is derived from an EMBL/GenBank/DDBJ whole genome shotgun (WGS) entry which is preliminary data.</text>
</comment>
<name>X1C0P7_9ZZZZ</name>
<dbReference type="EMBL" id="BART01010743">
    <property type="protein sequence ID" value="GAG90013.1"/>
    <property type="molecule type" value="Genomic_DNA"/>
</dbReference>
<proteinExistence type="predicted"/>
<accession>X1C0P7</accession>
<dbReference type="AlphaFoldDB" id="X1C0P7"/>
<organism evidence="1">
    <name type="scientific">marine sediment metagenome</name>
    <dbReference type="NCBI Taxonomy" id="412755"/>
    <lineage>
        <taxon>unclassified sequences</taxon>
        <taxon>metagenomes</taxon>
        <taxon>ecological metagenomes</taxon>
    </lineage>
</organism>
<reference evidence="1" key="1">
    <citation type="journal article" date="2014" name="Front. Microbiol.">
        <title>High frequency of phylogenetically diverse reductive dehalogenase-homologous genes in deep subseafloor sedimentary metagenomes.</title>
        <authorList>
            <person name="Kawai M."/>
            <person name="Futagami T."/>
            <person name="Toyoda A."/>
            <person name="Takaki Y."/>
            <person name="Nishi S."/>
            <person name="Hori S."/>
            <person name="Arai W."/>
            <person name="Tsubouchi T."/>
            <person name="Morono Y."/>
            <person name="Uchiyama I."/>
            <person name="Ito T."/>
            <person name="Fujiyama A."/>
            <person name="Inagaki F."/>
            <person name="Takami H."/>
        </authorList>
    </citation>
    <scope>NUCLEOTIDE SEQUENCE</scope>
    <source>
        <strain evidence="1">Expedition CK06-06</strain>
    </source>
</reference>
<gene>
    <name evidence="1" type="ORF">S01H4_23220</name>
</gene>
<protein>
    <submittedName>
        <fullName evidence="1">Uncharacterized protein</fullName>
    </submittedName>
</protein>
<evidence type="ECO:0000313" key="1">
    <source>
        <dbReference type="EMBL" id="GAG90013.1"/>
    </source>
</evidence>
<sequence length="117" mass="14010">MIVTSLKEERQQIFSSWATSLLNKDWEACDTCATLLLHTLASKSEHRTDLETWIDTVNAKYRDENILLHNMINTQINPFQREQLKTKKIELDEWRIKEIHNQFYLIFSKESLIEKEK</sequence>